<evidence type="ECO:0000313" key="3">
    <source>
        <dbReference type="Proteomes" id="UP001153269"/>
    </source>
</evidence>
<keyword evidence="3" id="KW-1185">Reference proteome</keyword>
<dbReference type="Proteomes" id="UP001153269">
    <property type="component" value="Unassembled WGS sequence"/>
</dbReference>
<feature type="region of interest" description="Disordered" evidence="1">
    <location>
        <begin position="32"/>
        <end position="52"/>
    </location>
</feature>
<dbReference type="EMBL" id="CADEAL010000757">
    <property type="protein sequence ID" value="CAB1424830.1"/>
    <property type="molecule type" value="Genomic_DNA"/>
</dbReference>
<gene>
    <name evidence="2" type="ORF">PLEPLA_LOCUS12758</name>
</gene>
<proteinExistence type="predicted"/>
<sequence>MILGITAKPYKPGNKLTDAAFQDTVMSMDDKGKMPWGVEVEPPEDLDQTDYNIDPSMKIWKSMAGRERPLKAEEDLNELHHLSMRDLLKDQIANQDVLPVAGMLYNEPEEDRDDIDHPVFREAASQKAEQVESKAGEWTRVAHSEREEDKDDLYHREEQPLLVQTEPLRIEVTGERQVRLHLQPEEDMDDLYHEDHQQPALYQDAAESEAPVDLPYQRKHSEPEEDLDDLYHM</sequence>
<evidence type="ECO:0000313" key="2">
    <source>
        <dbReference type="EMBL" id="CAB1424830.1"/>
    </source>
</evidence>
<feature type="compositionally biased region" description="Basic and acidic residues" evidence="1">
    <location>
        <begin position="132"/>
        <end position="159"/>
    </location>
</feature>
<name>A0A9N7YAY5_PLEPL</name>
<dbReference type="AlphaFoldDB" id="A0A9N7YAY5"/>
<feature type="compositionally biased region" description="Acidic residues" evidence="1">
    <location>
        <begin position="223"/>
        <end position="233"/>
    </location>
</feature>
<feature type="compositionally biased region" description="Basic and acidic residues" evidence="1">
    <location>
        <begin position="182"/>
        <end position="197"/>
    </location>
</feature>
<accession>A0A9N7YAY5</accession>
<reference evidence="2" key="1">
    <citation type="submission" date="2020-03" db="EMBL/GenBank/DDBJ databases">
        <authorList>
            <person name="Weist P."/>
        </authorList>
    </citation>
    <scope>NUCLEOTIDE SEQUENCE</scope>
</reference>
<comment type="caution">
    <text evidence="2">The sequence shown here is derived from an EMBL/GenBank/DDBJ whole genome shotgun (WGS) entry which is preliminary data.</text>
</comment>
<feature type="region of interest" description="Disordered" evidence="1">
    <location>
        <begin position="132"/>
        <end position="160"/>
    </location>
</feature>
<protein>
    <submittedName>
        <fullName evidence="2">Uncharacterized protein</fullName>
    </submittedName>
</protein>
<feature type="region of interest" description="Disordered" evidence="1">
    <location>
        <begin position="182"/>
        <end position="233"/>
    </location>
</feature>
<evidence type="ECO:0000256" key="1">
    <source>
        <dbReference type="SAM" id="MobiDB-lite"/>
    </source>
</evidence>
<organism evidence="2 3">
    <name type="scientific">Pleuronectes platessa</name>
    <name type="common">European plaice</name>
    <dbReference type="NCBI Taxonomy" id="8262"/>
    <lineage>
        <taxon>Eukaryota</taxon>
        <taxon>Metazoa</taxon>
        <taxon>Chordata</taxon>
        <taxon>Craniata</taxon>
        <taxon>Vertebrata</taxon>
        <taxon>Euteleostomi</taxon>
        <taxon>Actinopterygii</taxon>
        <taxon>Neopterygii</taxon>
        <taxon>Teleostei</taxon>
        <taxon>Neoteleostei</taxon>
        <taxon>Acanthomorphata</taxon>
        <taxon>Carangaria</taxon>
        <taxon>Pleuronectiformes</taxon>
        <taxon>Pleuronectoidei</taxon>
        <taxon>Pleuronectidae</taxon>
        <taxon>Pleuronectes</taxon>
    </lineage>
</organism>